<dbReference type="InterPro" id="IPR002347">
    <property type="entry name" value="SDR_fam"/>
</dbReference>
<dbReference type="SUPFAM" id="SSF51735">
    <property type="entry name" value="NAD(P)-binding Rossmann-fold domains"/>
    <property type="match status" value="1"/>
</dbReference>
<protein>
    <submittedName>
        <fullName evidence="4">SDR family oxidoreductase</fullName>
    </submittedName>
</protein>
<organism evidence="4 5">
    <name type="scientific">Lentzea alba</name>
    <dbReference type="NCBI Taxonomy" id="2714351"/>
    <lineage>
        <taxon>Bacteria</taxon>
        <taxon>Bacillati</taxon>
        <taxon>Actinomycetota</taxon>
        <taxon>Actinomycetes</taxon>
        <taxon>Pseudonocardiales</taxon>
        <taxon>Pseudonocardiaceae</taxon>
        <taxon>Lentzea</taxon>
    </lineage>
</organism>
<evidence type="ECO:0000313" key="5">
    <source>
        <dbReference type="Proteomes" id="UP000481360"/>
    </source>
</evidence>
<sequence length="331" mass="34800">MLVGAHRVTPSPRSEGIPDANQALARRPHRHRWRDSVTGHTADAQRRSRDLPVVVRPQWSGYALVLVRLGHGRREPGLRRHGPGRRDGAAVSFSLEGKTAVVTGARTGIGRAIARGLHDAGAQLILVGRGDLADVAPALATVSVDLADPASIEPALAPVLAEHRVDVLVNNAGTIHRGAAVDVSLADWQRVMAVNLDSAFEISKLCGAQMIANGGGKVVNIASLLSFQGGILVSAYTASKHALVGMTKLLANEWAASNVQVNAIAPGYVETNNTAPLRADPDREPAIRGRIPAGRWGTPEDLVGPAVFLSSSASDYVTGHVLVVDGGWLAR</sequence>
<feature type="region of interest" description="Disordered" evidence="3">
    <location>
        <begin position="1"/>
        <end position="48"/>
    </location>
</feature>
<comment type="caution">
    <text evidence="4">The sequence shown here is derived from an EMBL/GenBank/DDBJ whole genome shotgun (WGS) entry which is preliminary data.</text>
</comment>
<dbReference type="PRINTS" id="PR00080">
    <property type="entry name" value="SDRFAMILY"/>
</dbReference>
<dbReference type="PRINTS" id="PR00081">
    <property type="entry name" value="GDHRDH"/>
</dbReference>
<gene>
    <name evidence="4" type="ORF">G7043_11610</name>
</gene>
<evidence type="ECO:0000256" key="1">
    <source>
        <dbReference type="ARBA" id="ARBA00006484"/>
    </source>
</evidence>
<dbReference type="AlphaFoldDB" id="A0A7C9VPA0"/>
<dbReference type="GO" id="GO:0016616">
    <property type="term" value="F:oxidoreductase activity, acting on the CH-OH group of donors, NAD or NADP as acceptor"/>
    <property type="evidence" value="ECO:0007669"/>
    <property type="project" value="TreeGrafter"/>
</dbReference>
<proteinExistence type="inferred from homology"/>
<keyword evidence="2" id="KW-0560">Oxidoreductase</keyword>
<keyword evidence="5" id="KW-1185">Reference proteome</keyword>
<name>A0A7C9VPA0_9PSEU</name>
<dbReference type="EMBL" id="JAAMPJ010000002">
    <property type="protein sequence ID" value="NGY59572.1"/>
    <property type="molecule type" value="Genomic_DNA"/>
</dbReference>
<evidence type="ECO:0000256" key="2">
    <source>
        <dbReference type="ARBA" id="ARBA00023002"/>
    </source>
</evidence>
<dbReference type="PANTHER" id="PTHR42760:SF5">
    <property type="entry name" value="2-DEHYDRO-3-DEOXY-D-GLUCONATE 5-DEHYDROGENASE"/>
    <property type="match status" value="1"/>
</dbReference>
<dbReference type="InterPro" id="IPR020904">
    <property type="entry name" value="Sc_DH/Rdtase_CS"/>
</dbReference>
<dbReference type="Proteomes" id="UP000481360">
    <property type="component" value="Unassembled WGS sequence"/>
</dbReference>
<comment type="similarity">
    <text evidence="1">Belongs to the short-chain dehydrogenases/reductases (SDR) family.</text>
</comment>
<accession>A0A7C9VPA0</accession>
<dbReference type="Gene3D" id="3.40.50.720">
    <property type="entry name" value="NAD(P)-binding Rossmann-like Domain"/>
    <property type="match status" value="1"/>
</dbReference>
<dbReference type="PROSITE" id="PS00061">
    <property type="entry name" value="ADH_SHORT"/>
    <property type="match status" value="1"/>
</dbReference>
<dbReference type="InterPro" id="IPR036291">
    <property type="entry name" value="NAD(P)-bd_dom_sf"/>
</dbReference>
<evidence type="ECO:0000313" key="4">
    <source>
        <dbReference type="EMBL" id="NGY59572.1"/>
    </source>
</evidence>
<dbReference type="FunFam" id="3.40.50.720:FF:000084">
    <property type="entry name" value="Short-chain dehydrogenase reductase"/>
    <property type="match status" value="1"/>
</dbReference>
<reference evidence="4 5" key="1">
    <citation type="submission" date="2020-03" db="EMBL/GenBank/DDBJ databases">
        <title>Isolation and identification of active actinomycetes.</title>
        <authorList>
            <person name="Sun X."/>
        </authorList>
    </citation>
    <scope>NUCLEOTIDE SEQUENCE [LARGE SCALE GENOMIC DNA]</scope>
    <source>
        <strain evidence="4 5">NEAU-D13</strain>
    </source>
</reference>
<dbReference type="Pfam" id="PF13561">
    <property type="entry name" value="adh_short_C2"/>
    <property type="match status" value="1"/>
</dbReference>
<evidence type="ECO:0000256" key="3">
    <source>
        <dbReference type="SAM" id="MobiDB-lite"/>
    </source>
</evidence>
<dbReference type="PANTHER" id="PTHR42760">
    <property type="entry name" value="SHORT-CHAIN DEHYDROGENASES/REDUCTASES FAMILY MEMBER"/>
    <property type="match status" value="1"/>
</dbReference>